<feature type="transmembrane region" description="Helical" evidence="1">
    <location>
        <begin position="204"/>
        <end position="222"/>
    </location>
</feature>
<feature type="transmembrane region" description="Helical" evidence="1">
    <location>
        <begin position="143"/>
        <end position="163"/>
    </location>
</feature>
<proteinExistence type="predicted"/>
<name>A0A7D5GMN6_9EURY</name>
<sequence length="230" mass="23284">MSLTGALAAGAVLGARHALETDHVAAIATLVEEDDTRTGLVGASWGVGHSVPIVVLGLLFVALGIRLPERVTGVFEAIVGVILVLLGARMLWRLISGGVGVETHEHGTDGVEGDGHDRDTHSHFRFGSLSVGSGHGHVDSESFLVGVVHGFAGSGALVIALVASTPSVGAALWFLAGFSALSVVTMAAVSSVWGRALGLGATRYLEGAAGLVSVIIGGLLLVEQVGPHLL</sequence>
<keyword evidence="1" id="KW-1133">Transmembrane helix</keyword>
<feature type="transmembrane region" description="Helical" evidence="1">
    <location>
        <begin position="170"/>
        <end position="192"/>
    </location>
</feature>
<dbReference type="RefSeq" id="WP_179170278.1">
    <property type="nucleotide sequence ID" value="NZ_CP058529.1"/>
</dbReference>
<dbReference type="EMBL" id="CP058529">
    <property type="protein sequence ID" value="QLG28704.1"/>
    <property type="molecule type" value="Genomic_DNA"/>
</dbReference>
<feature type="transmembrane region" description="Helical" evidence="1">
    <location>
        <begin position="42"/>
        <end position="62"/>
    </location>
</feature>
<protein>
    <submittedName>
        <fullName evidence="2">High-affinity nickel-transporter protein</fullName>
    </submittedName>
</protein>
<keyword evidence="1" id="KW-0472">Membrane</keyword>
<accession>A0A7D5GMN6</accession>
<dbReference type="GeneID" id="56030097"/>
<evidence type="ECO:0000256" key="1">
    <source>
        <dbReference type="SAM" id="Phobius"/>
    </source>
</evidence>
<keyword evidence="3" id="KW-1185">Reference proteome</keyword>
<feature type="transmembrane region" description="Helical" evidence="1">
    <location>
        <begin position="74"/>
        <end position="92"/>
    </location>
</feature>
<dbReference type="KEGG" id="halg:HUG10_14650"/>
<dbReference type="PANTHER" id="PTHR33876:SF4">
    <property type="entry name" value="CHLOROPLAST PROTEIN FOR GROWTH AND FERTILITY 2"/>
    <property type="match status" value="1"/>
</dbReference>
<keyword evidence="1" id="KW-0812">Transmembrane</keyword>
<gene>
    <name evidence="2" type="ORF">HUG10_14650</name>
</gene>
<dbReference type="Proteomes" id="UP000509750">
    <property type="component" value="Chromosome"/>
</dbReference>
<organism evidence="2 3">
    <name type="scientific">Halorarum halophilum</name>
    <dbReference type="NCBI Taxonomy" id="2743090"/>
    <lineage>
        <taxon>Archaea</taxon>
        <taxon>Methanobacteriati</taxon>
        <taxon>Methanobacteriota</taxon>
        <taxon>Stenosarchaea group</taxon>
        <taxon>Halobacteria</taxon>
        <taxon>Halobacteriales</taxon>
        <taxon>Haloferacaceae</taxon>
        <taxon>Halorarum</taxon>
    </lineage>
</organism>
<dbReference type="PANTHER" id="PTHR33876">
    <property type="entry name" value="UNNAMED PRODUCT"/>
    <property type="match status" value="1"/>
</dbReference>
<evidence type="ECO:0000313" key="3">
    <source>
        <dbReference type="Proteomes" id="UP000509750"/>
    </source>
</evidence>
<reference evidence="2 3" key="1">
    <citation type="submission" date="2020-07" db="EMBL/GenBank/DDBJ databases">
        <title>Gai3-2, isolated from salt lake.</title>
        <authorList>
            <person name="Cui H."/>
            <person name="Shi X."/>
        </authorList>
    </citation>
    <scope>NUCLEOTIDE SEQUENCE [LARGE SCALE GENOMIC DNA]</scope>
    <source>
        <strain evidence="2 3">Gai3-2</strain>
    </source>
</reference>
<dbReference type="InterPro" id="IPR052776">
    <property type="entry name" value="Chloro_ReproSupport/MetalTrans"/>
</dbReference>
<dbReference type="AlphaFoldDB" id="A0A7D5GMN6"/>
<evidence type="ECO:0000313" key="2">
    <source>
        <dbReference type="EMBL" id="QLG28704.1"/>
    </source>
</evidence>
<dbReference type="OrthoDB" id="292582at2157"/>